<gene>
    <name evidence="1" type="ORF">SCF082_LOCUS316</name>
</gene>
<evidence type="ECO:0000313" key="1">
    <source>
        <dbReference type="EMBL" id="CAK8985868.1"/>
    </source>
</evidence>
<proteinExistence type="predicted"/>
<accession>A0ABP0H860</accession>
<protein>
    <submittedName>
        <fullName evidence="1">Uncharacterized protein</fullName>
    </submittedName>
</protein>
<comment type="caution">
    <text evidence="1">The sequence shown here is derived from an EMBL/GenBank/DDBJ whole genome shotgun (WGS) entry which is preliminary data.</text>
</comment>
<sequence length="66" mass="6990">MASSPVAGSSNSIAWRITSAQSYARAWWWRSASQLVGGGRPFGLFKLSLVDGYGRNGLVDADAGDI</sequence>
<dbReference type="EMBL" id="CAXAMM010000092">
    <property type="protein sequence ID" value="CAK8985868.1"/>
    <property type="molecule type" value="Genomic_DNA"/>
</dbReference>
<name>A0ABP0H860_9DINO</name>
<dbReference type="Proteomes" id="UP001642464">
    <property type="component" value="Unassembled WGS sequence"/>
</dbReference>
<keyword evidence="2" id="KW-1185">Reference proteome</keyword>
<organism evidence="1 2">
    <name type="scientific">Durusdinium trenchii</name>
    <dbReference type="NCBI Taxonomy" id="1381693"/>
    <lineage>
        <taxon>Eukaryota</taxon>
        <taxon>Sar</taxon>
        <taxon>Alveolata</taxon>
        <taxon>Dinophyceae</taxon>
        <taxon>Suessiales</taxon>
        <taxon>Symbiodiniaceae</taxon>
        <taxon>Durusdinium</taxon>
    </lineage>
</organism>
<evidence type="ECO:0000313" key="2">
    <source>
        <dbReference type="Proteomes" id="UP001642464"/>
    </source>
</evidence>
<reference evidence="1 2" key="1">
    <citation type="submission" date="2024-02" db="EMBL/GenBank/DDBJ databases">
        <authorList>
            <person name="Chen Y."/>
            <person name="Shah S."/>
            <person name="Dougan E. K."/>
            <person name="Thang M."/>
            <person name="Chan C."/>
        </authorList>
    </citation>
    <scope>NUCLEOTIDE SEQUENCE [LARGE SCALE GENOMIC DNA]</scope>
</reference>